<dbReference type="InterPro" id="IPR011701">
    <property type="entry name" value="MFS"/>
</dbReference>
<reference evidence="14 15" key="1">
    <citation type="submission" date="2018-04" db="EMBL/GenBank/DDBJ databases">
        <title>Bacteria isolated from cave deposits of Manipur.</title>
        <authorList>
            <person name="Sahoo D."/>
            <person name="Sarangthem I."/>
            <person name="Nandeibam J."/>
        </authorList>
    </citation>
    <scope>NUCLEOTIDE SEQUENCE [LARGE SCALE GENOMIC DNA]</scope>
    <source>
        <strain evidence="15">mrc11</strain>
    </source>
</reference>
<dbReference type="FunFam" id="1.20.1250.20:FF:000001">
    <property type="entry name" value="Dicarboxylate MFS transporter"/>
    <property type="match status" value="1"/>
</dbReference>
<comment type="similarity">
    <text evidence="2">Belongs to the major facilitator superfamily. Metabolite:H+ Symporter (MHS) family (TC 2.A.1.6) family.</text>
</comment>
<evidence type="ECO:0000256" key="7">
    <source>
        <dbReference type="ARBA" id="ARBA00022989"/>
    </source>
</evidence>
<evidence type="ECO:0000313" key="14">
    <source>
        <dbReference type="EMBL" id="RAM36595.1"/>
    </source>
</evidence>
<evidence type="ECO:0000256" key="5">
    <source>
        <dbReference type="ARBA" id="ARBA00022692"/>
    </source>
</evidence>
<name>A0A328HGP3_ARTGO</name>
<evidence type="ECO:0000256" key="2">
    <source>
        <dbReference type="ARBA" id="ARBA00008240"/>
    </source>
</evidence>
<dbReference type="Pfam" id="PF07690">
    <property type="entry name" value="MFS_1"/>
    <property type="match status" value="1"/>
</dbReference>
<feature type="transmembrane region" description="Helical" evidence="12">
    <location>
        <begin position="258"/>
        <end position="280"/>
    </location>
</feature>
<evidence type="ECO:0000256" key="3">
    <source>
        <dbReference type="ARBA" id="ARBA00022448"/>
    </source>
</evidence>
<dbReference type="RefSeq" id="WP_111904494.1">
    <property type="nucleotide sequence ID" value="NZ_QLNP01000089.1"/>
</dbReference>
<feature type="transmembrane region" description="Helical" evidence="12">
    <location>
        <begin position="413"/>
        <end position="435"/>
    </location>
</feature>
<evidence type="ECO:0000313" key="15">
    <source>
        <dbReference type="Proteomes" id="UP000249166"/>
    </source>
</evidence>
<evidence type="ECO:0000256" key="4">
    <source>
        <dbReference type="ARBA" id="ARBA00022475"/>
    </source>
</evidence>
<protein>
    <recommendedName>
        <fullName evidence="10">Putative proline/betaine transporter</fullName>
    </recommendedName>
</protein>
<evidence type="ECO:0000256" key="8">
    <source>
        <dbReference type="ARBA" id="ARBA00023136"/>
    </source>
</evidence>
<feature type="domain" description="Major facilitator superfamily (MFS) profile" evidence="13">
    <location>
        <begin position="28"/>
        <end position="442"/>
    </location>
</feature>
<feature type="transmembrane region" description="Helical" evidence="12">
    <location>
        <begin position="292"/>
        <end position="311"/>
    </location>
</feature>
<keyword evidence="7 12" id="KW-1133">Transmembrane helix</keyword>
<keyword evidence="4" id="KW-1003">Cell membrane</keyword>
<evidence type="ECO:0000256" key="1">
    <source>
        <dbReference type="ARBA" id="ARBA00004651"/>
    </source>
</evidence>
<dbReference type="SUPFAM" id="SSF103473">
    <property type="entry name" value="MFS general substrate transporter"/>
    <property type="match status" value="1"/>
</dbReference>
<dbReference type="AlphaFoldDB" id="A0A328HGP3"/>
<accession>A0A328HGP3</accession>
<dbReference type="Gene3D" id="1.20.1250.20">
    <property type="entry name" value="MFS general substrate transporter like domains"/>
    <property type="match status" value="2"/>
</dbReference>
<organism evidence="14 15">
    <name type="scientific">Arthrobacter globiformis</name>
    <dbReference type="NCBI Taxonomy" id="1665"/>
    <lineage>
        <taxon>Bacteria</taxon>
        <taxon>Bacillati</taxon>
        <taxon>Actinomycetota</taxon>
        <taxon>Actinomycetes</taxon>
        <taxon>Micrococcales</taxon>
        <taxon>Micrococcaceae</taxon>
        <taxon>Arthrobacter</taxon>
    </lineage>
</organism>
<sequence>MKSDTHKLRTSAEPQQSSLLRSSSTRKAAASGWVGSALEYYDWFIYAQAAALVFPTVFFPAGNPTVALIASLGTYAVGYVARPIGAFVLGQWGDKHGRKNVLVLAMLLMGASTFAVALLPTYDQVGILAPALLLVLRLIQGFAVAGELSGASAMIVEHAPFGRRGFYASFALQGTQAGQIIAAAVFLPLSAVLSADDFHAWGWRIPFVLSALVVFAGYIIRRRVEETPVFMEEKAHRDVPKMPVVQVLRESGLNVVRAVCMTLVNVVGVTVAVFGAAYATQPGYGIGMSTTVYLWIPVLANVVALALIPWFGDLSDRFGRRPLMIVGSLGSGALAYGYLYAVSQNNVPLTIVLAILMWGTLYQVWNATFASFFQELFPSRTRVTGFAISQNIGLLITSFLPSLFAVVAPPGSANVPLTVGSICFGITVIGAIAAWSARETHRIPLSELGSPDAAPVSREEYAIVRAAAR</sequence>
<dbReference type="GO" id="GO:0005886">
    <property type="term" value="C:plasma membrane"/>
    <property type="evidence" value="ECO:0007669"/>
    <property type="project" value="UniProtKB-SubCell"/>
</dbReference>
<evidence type="ECO:0000256" key="10">
    <source>
        <dbReference type="ARBA" id="ARBA00039918"/>
    </source>
</evidence>
<keyword evidence="6" id="KW-0769">Symport</keyword>
<feature type="transmembrane region" description="Helical" evidence="12">
    <location>
        <begin position="166"/>
        <end position="189"/>
    </location>
</feature>
<dbReference type="PANTHER" id="PTHR43045">
    <property type="entry name" value="SHIKIMATE TRANSPORTER"/>
    <property type="match status" value="1"/>
</dbReference>
<feature type="transmembrane region" description="Helical" evidence="12">
    <location>
        <begin position="201"/>
        <end position="220"/>
    </location>
</feature>
<comment type="function">
    <text evidence="9">May be a proton symporter involved in the uptake of osmolytes such as proline and glycine betaine.</text>
</comment>
<feature type="transmembrane region" description="Helical" evidence="12">
    <location>
        <begin position="67"/>
        <end position="89"/>
    </location>
</feature>
<feature type="region of interest" description="Disordered" evidence="11">
    <location>
        <begin position="1"/>
        <end position="20"/>
    </location>
</feature>
<feature type="transmembrane region" description="Helical" evidence="12">
    <location>
        <begin position="347"/>
        <end position="365"/>
    </location>
</feature>
<evidence type="ECO:0000259" key="13">
    <source>
        <dbReference type="PROSITE" id="PS50850"/>
    </source>
</evidence>
<feature type="transmembrane region" description="Helical" evidence="12">
    <location>
        <begin position="125"/>
        <end position="145"/>
    </location>
</feature>
<dbReference type="GO" id="GO:0015293">
    <property type="term" value="F:symporter activity"/>
    <property type="evidence" value="ECO:0007669"/>
    <property type="project" value="UniProtKB-KW"/>
</dbReference>
<feature type="transmembrane region" description="Helical" evidence="12">
    <location>
        <begin position="101"/>
        <end position="119"/>
    </location>
</feature>
<dbReference type="Proteomes" id="UP000249166">
    <property type="component" value="Unassembled WGS sequence"/>
</dbReference>
<feature type="transmembrane region" description="Helical" evidence="12">
    <location>
        <begin position="323"/>
        <end position="341"/>
    </location>
</feature>
<evidence type="ECO:0000256" key="11">
    <source>
        <dbReference type="SAM" id="MobiDB-lite"/>
    </source>
</evidence>
<dbReference type="PROSITE" id="PS50850">
    <property type="entry name" value="MFS"/>
    <property type="match status" value="1"/>
</dbReference>
<keyword evidence="5 12" id="KW-0812">Transmembrane</keyword>
<keyword evidence="3" id="KW-0813">Transport</keyword>
<evidence type="ECO:0000256" key="6">
    <source>
        <dbReference type="ARBA" id="ARBA00022847"/>
    </source>
</evidence>
<dbReference type="InterPro" id="IPR036259">
    <property type="entry name" value="MFS_trans_sf"/>
</dbReference>
<dbReference type="OrthoDB" id="8953821at2"/>
<dbReference type="InterPro" id="IPR020846">
    <property type="entry name" value="MFS_dom"/>
</dbReference>
<evidence type="ECO:0000256" key="9">
    <source>
        <dbReference type="ARBA" id="ARBA00037295"/>
    </source>
</evidence>
<feature type="transmembrane region" description="Helical" evidence="12">
    <location>
        <begin position="386"/>
        <end position="407"/>
    </location>
</feature>
<comment type="caution">
    <text evidence="14">The sequence shown here is derived from an EMBL/GenBank/DDBJ whole genome shotgun (WGS) entry which is preliminary data.</text>
</comment>
<dbReference type="PANTHER" id="PTHR43045:SF1">
    <property type="entry name" value="SHIKIMATE TRANSPORTER"/>
    <property type="match status" value="1"/>
</dbReference>
<evidence type="ECO:0000256" key="12">
    <source>
        <dbReference type="SAM" id="Phobius"/>
    </source>
</evidence>
<dbReference type="EMBL" id="QLNP01000089">
    <property type="protein sequence ID" value="RAM36595.1"/>
    <property type="molecule type" value="Genomic_DNA"/>
</dbReference>
<proteinExistence type="inferred from homology"/>
<feature type="transmembrane region" description="Helical" evidence="12">
    <location>
        <begin position="43"/>
        <end position="61"/>
    </location>
</feature>
<gene>
    <name evidence="14" type="ORF">DBZ45_14000</name>
</gene>
<keyword evidence="8 12" id="KW-0472">Membrane</keyword>
<dbReference type="CDD" id="cd17369">
    <property type="entry name" value="MFS_ShiA_like"/>
    <property type="match status" value="1"/>
</dbReference>
<comment type="subcellular location">
    <subcellularLocation>
        <location evidence="1">Cell membrane</location>
        <topology evidence="1">Multi-pass membrane protein</topology>
    </subcellularLocation>
</comment>